<evidence type="ECO:0000313" key="1">
    <source>
        <dbReference type="EMBL" id="PQO31984.1"/>
    </source>
</evidence>
<evidence type="ECO:0008006" key="3">
    <source>
        <dbReference type="Google" id="ProtNLM"/>
    </source>
</evidence>
<gene>
    <name evidence="1" type="ORF">C5Y83_17190</name>
</gene>
<dbReference type="Gene3D" id="2.10.109.10">
    <property type="entry name" value="Umud Fragment, subunit A"/>
    <property type="match status" value="1"/>
</dbReference>
<sequence>MRLVPLLVLLISFAGVIGFTAANISPDPIYRIASGSMAPHLLGPHAEFVCPNCQLETSIDGAIELPPEVTCPNCGQTSSFDRAEIYPGHVIQWERVSFDQLQRFDLIVLKDPAHPQQFAIKRIAFLPEELPEIADGELCQSGMLICKTPRQREATKLLVYDQTHQPSDNNRFLTALPSGSGWDVRPGVMAFAPLHGDHSGESDWLVYHHQPCLPPPSPQQHEGPPKDSYAYNHSVSRELFPANDLWLEWTFRHWQADSLTFKLKGKTAEASIRIDPRKKVVHAQSTVGEIELPLEIDTLTGATVRAGKCDGRLFLEIEQGYHHWTFPLVAAEIDFAAQPLAVLVEGGPAVLKQAKVYRDIVWLGAHRRTDAWSWERKLGKHEIFVLGDNVPISEDSRGELGAIDVRKYLQGRVLRVTTD</sequence>
<comment type="caution">
    <text evidence="1">The sequence shown here is derived from an EMBL/GenBank/DDBJ whole genome shotgun (WGS) entry which is preliminary data.</text>
</comment>
<protein>
    <recommendedName>
        <fullName evidence="3">Signal peptidase I</fullName>
    </recommendedName>
</protein>
<reference evidence="1 2" key="1">
    <citation type="submission" date="2018-02" db="EMBL/GenBank/DDBJ databases">
        <title>Comparative genomes isolates from brazilian mangrove.</title>
        <authorList>
            <person name="Araujo J.E."/>
            <person name="Taketani R.G."/>
            <person name="Silva M.C.P."/>
            <person name="Loureco M.V."/>
            <person name="Andreote F.D."/>
        </authorList>
    </citation>
    <scope>NUCLEOTIDE SEQUENCE [LARGE SCALE GENOMIC DNA]</scope>
    <source>
        <strain evidence="1 2">Hex-1 MGV</strain>
    </source>
</reference>
<dbReference type="PROSITE" id="PS00761">
    <property type="entry name" value="SPASE_I_3"/>
    <property type="match status" value="1"/>
</dbReference>
<dbReference type="InterPro" id="IPR019758">
    <property type="entry name" value="Pept_S26A_signal_pept_1_CS"/>
</dbReference>
<dbReference type="OrthoDB" id="9802919at2"/>
<dbReference type="RefSeq" id="WP_105330997.1">
    <property type="nucleotide sequence ID" value="NZ_PUHY01000012.1"/>
</dbReference>
<organism evidence="1 2">
    <name type="scientific">Blastopirellula marina</name>
    <dbReference type="NCBI Taxonomy" id="124"/>
    <lineage>
        <taxon>Bacteria</taxon>
        <taxon>Pseudomonadati</taxon>
        <taxon>Planctomycetota</taxon>
        <taxon>Planctomycetia</taxon>
        <taxon>Pirellulales</taxon>
        <taxon>Pirellulaceae</taxon>
        <taxon>Blastopirellula</taxon>
    </lineage>
</organism>
<evidence type="ECO:0000313" key="2">
    <source>
        <dbReference type="Proteomes" id="UP000238322"/>
    </source>
</evidence>
<dbReference type="EMBL" id="PUHY01000012">
    <property type="protein sequence ID" value="PQO31984.1"/>
    <property type="molecule type" value="Genomic_DNA"/>
</dbReference>
<dbReference type="AlphaFoldDB" id="A0A2S8FJ85"/>
<dbReference type="GO" id="GO:0004252">
    <property type="term" value="F:serine-type endopeptidase activity"/>
    <property type="evidence" value="ECO:0007669"/>
    <property type="project" value="InterPro"/>
</dbReference>
<proteinExistence type="predicted"/>
<dbReference type="InterPro" id="IPR036286">
    <property type="entry name" value="LexA/Signal_pep-like_sf"/>
</dbReference>
<dbReference type="GO" id="GO:0016020">
    <property type="term" value="C:membrane"/>
    <property type="evidence" value="ECO:0007669"/>
    <property type="project" value="InterPro"/>
</dbReference>
<accession>A0A2S8FJ85</accession>
<dbReference type="Proteomes" id="UP000238322">
    <property type="component" value="Unassembled WGS sequence"/>
</dbReference>
<dbReference type="SUPFAM" id="SSF51306">
    <property type="entry name" value="LexA/Signal peptidase"/>
    <property type="match status" value="1"/>
</dbReference>
<name>A0A2S8FJ85_9BACT</name>